<evidence type="ECO:0000313" key="3">
    <source>
        <dbReference type="EMBL" id="RIH78085.1"/>
    </source>
</evidence>
<dbReference type="PANTHER" id="PTHR12526">
    <property type="entry name" value="GLYCOSYLTRANSFERASE"/>
    <property type="match status" value="1"/>
</dbReference>
<dbReference type="SUPFAM" id="SSF53756">
    <property type="entry name" value="UDP-Glycosyltransferase/glycogen phosphorylase"/>
    <property type="match status" value="1"/>
</dbReference>
<dbReference type="Pfam" id="PF00534">
    <property type="entry name" value="Glycos_transf_1"/>
    <property type="match status" value="1"/>
</dbReference>
<protein>
    <submittedName>
        <fullName evidence="3">Putative glycosyltransferase EpsF</fullName>
        <ecNumber evidence="3">2.4.-.-</ecNumber>
    </submittedName>
</protein>
<feature type="domain" description="Glycosyltransferase subfamily 4-like N-terminal" evidence="2">
    <location>
        <begin position="13"/>
        <end position="173"/>
    </location>
</feature>
<reference evidence="3 4" key="1">
    <citation type="submission" date="2018-08" db="EMBL/GenBank/DDBJ databases">
        <title>Meiothermus cateniformans JCM 15151 genome sequencing project.</title>
        <authorList>
            <person name="Da Costa M.S."/>
            <person name="Albuquerque L."/>
            <person name="Raposo P."/>
            <person name="Froufe H.J.C."/>
            <person name="Barroso C.S."/>
            <person name="Egas C."/>
        </authorList>
    </citation>
    <scope>NUCLEOTIDE SEQUENCE [LARGE SCALE GENOMIC DNA]</scope>
    <source>
        <strain evidence="3 4">JCM 15151</strain>
    </source>
</reference>
<organism evidence="3 4">
    <name type="scientific">Meiothermus taiwanensis</name>
    <dbReference type="NCBI Taxonomy" id="172827"/>
    <lineage>
        <taxon>Bacteria</taxon>
        <taxon>Thermotogati</taxon>
        <taxon>Deinococcota</taxon>
        <taxon>Deinococci</taxon>
        <taxon>Thermales</taxon>
        <taxon>Thermaceae</taxon>
        <taxon>Meiothermus</taxon>
    </lineage>
</organism>
<dbReference type="CDD" id="cd03807">
    <property type="entry name" value="GT4_WbnK-like"/>
    <property type="match status" value="1"/>
</dbReference>
<dbReference type="AlphaFoldDB" id="A0A399E0Q9"/>
<comment type="caution">
    <text evidence="3">The sequence shown here is derived from an EMBL/GenBank/DDBJ whole genome shotgun (WGS) entry which is preliminary data.</text>
</comment>
<evidence type="ECO:0000259" key="1">
    <source>
        <dbReference type="Pfam" id="PF00534"/>
    </source>
</evidence>
<keyword evidence="3" id="KW-0808">Transferase</keyword>
<gene>
    <name evidence="3" type="primary">epsF_1</name>
    <name evidence="3" type="ORF">Mcate_00971</name>
</gene>
<dbReference type="PANTHER" id="PTHR12526:SF630">
    <property type="entry name" value="GLYCOSYLTRANSFERASE"/>
    <property type="match status" value="1"/>
</dbReference>
<dbReference type="EC" id="2.4.-.-" evidence="3"/>
<dbReference type="Gene3D" id="3.40.50.2000">
    <property type="entry name" value="Glycogen Phosphorylase B"/>
    <property type="match status" value="2"/>
</dbReference>
<dbReference type="OrthoDB" id="9787617at2"/>
<dbReference type="InterPro" id="IPR028098">
    <property type="entry name" value="Glyco_trans_4-like_N"/>
</dbReference>
<evidence type="ECO:0000259" key="2">
    <source>
        <dbReference type="Pfam" id="PF13439"/>
    </source>
</evidence>
<name>A0A399E0Q9_9DEIN</name>
<feature type="domain" description="Glycosyl transferase family 1" evidence="1">
    <location>
        <begin position="181"/>
        <end position="335"/>
    </location>
</feature>
<dbReference type="InterPro" id="IPR001296">
    <property type="entry name" value="Glyco_trans_1"/>
</dbReference>
<dbReference type="Pfam" id="PF13439">
    <property type="entry name" value="Glyco_transf_4"/>
    <property type="match status" value="1"/>
</dbReference>
<accession>A0A399E0Q9</accession>
<dbReference type="RefSeq" id="WP_119361551.1">
    <property type="nucleotide sequence ID" value="NZ_JBHSXZ010000077.1"/>
</dbReference>
<dbReference type="GO" id="GO:0016757">
    <property type="term" value="F:glycosyltransferase activity"/>
    <property type="evidence" value="ECO:0007669"/>
    <property type="project" value="UniProtKB-KW"/>
</dbReference>
<proteinExistence type="predicted"/>
<sequence>MRVLHIITGLSDGGAEAVLYRLITHDAQDIHQVVSLTGEGKYGPLLRAAGVSVTTLNMPRGRVTFVGLKRLWQVVRQSRADVVQTWMYHADLLGGLVGRLAGVPVVWGIHNTTLEPGHSRRATIWVARACARLSRWVPRRIVVCAQAAVGVHGALGYETSRMIFIPNGYDLSRFQPDSSARERLRREWGVPDDMPVIGMVARFDPYKDHANLIEALAWLARQGVRFQVVLVGTGMTSENIELTRRIEAAGLTDRVRLLGVRQDVPAIMAALDVHVLSSSAEAFPNVLAEAMACGTPCVSTDVGDAAQIVGDTGWLVPPRNAQALAEAVQSALTAWHDRPAWWARQQACRERIAQQFELQRMIEQYQTVWASAVGGVERRC</sequence>
<evidence type="ECO:0000313" key="4">
    <source>
        <dbReference type="Proteomes" id="UP000266089"/>
    </source>
</evidence>
<dbReference type="Proteomes" id="UP000266089">
    <property type="component" value="Unassembled WGS sequence"/>
</dbReference>
<keyword evidence="3" id="KW-0328">Glycosyltransferase</keyword>
<dbReference type="EMBL" id="QWKX01000018">
    <property type="protein sequence ID" value="RIH78085.1"/>
    <property type="molecule type" value="Genomic_DNA"/>
</dbReference>